<feature type="compositionally biased region" description="Basic and acidic residues" evidence="1">
    <location>
        <begin position="89"/>
        <end position="99"/>
    </location>
</feature>
<comment type="caution">
    <text evidence="2">The sequence shown here is derived from an EMBL/GenBank/DDBJ whole genome shotgun (WGS) entry which is preliminary data.</text>
</comment>
<evidence type="ECO:0000313" key="3">
    <source>
        <dbReference type="Proteomes" id="UP001501303"/>
    </source>
</evidence>
<keyword evidence="3" id="KW-1185">Reference proteome</keyword>
<dbReference type="EMBL" id="BAAAMJ010000004">
    <property type="protein sequence ID" value="GAA1897427.1"/>
    <property type="molecule type" value="Genomic_DNA"/>
</dbReference>
<evidence type="ECO:0008006" key="4">
    <source>
        <dbReference type="Google" id="ProtNLM"/>
    </source>
</evidence>
<accession>A0ABN2NUB8</accession>
<gene>
    <name evidence="2" type="ORF">GCM10009716_04310</name>
</gene>
<protein>
    <recommendedName>
        <fullName evidence="4">DNA-directed RNA polymerase specialized sigma24 family protein</fullName>
    </recommendedName>
</protein>
<dbReference type="RefSeq" id="WP_344258346.1">
    <property type="nucleotide sequence ID" value="NZ_BAAAMJ010000004.1"/>
</dbReference>
<proteinExistence type="predicted"/>
<evidence type="ECO:0000256" key="1">
    <source>
        <dbReference type="SAM" id="MobiDB-lite"/>
    </source>
</evidence>
<feature type="region of interest" description="Disordered" evidence="1">
    <location>
        <begin position="1"/>
        <end position="26"/>
    </location>
</feature>
<reference evidence="2 3" key="1">
    <citation type="journal article" date="2019" name="Int. J. Syst. Evol. Microbiol.">
        <title>The Global Catalogue of Microorganisms (GCM) 10K type strain sequencing project: providing services to taxonomists for standard genome sequencing and annotation.</title>
        <authorList>
            <consortium name="The Broad Institute Genomics Platform"/>
            <consortium name="The Broad Institute Genome Sequencing Center for Infectious Disease"/>
            <person name="Wu L."/>
            <person name="Ma J."/>
        </authorList>
    </citation>
    <scope>NUCLEOTIDE SEQUENCE [LARGE SCALE GENOMIC DNA]</scope>
    <source>
        <strain evidence="2 3">JCM 13581</strain>
    </source>
</reference>
<feature type="region of interest" description="Disordered" evidence="1">
    <location>
        <begin position="73"/>
        <end position="99"/>
    </location>
</feature>
<name>A0ABN2NUB8_9ACTN</name>
<dbReference type="Proteomes" id="UP001501303">
    <property type="component" value="Unassembled WGS sequence"/>
</dbReference>
<sequence>MPARNAPAGDHVRPGAPFEETDAADRPVGLEQAEAALIEHYPRLVRLGHLVLPPALGRERRVLTAHSVVQGALPRERRVGPQAVPQHLPDQRDGRRDGGDEAGYACLRLRVLRAALAAGRPPRIAGRELRRLPRPPRLLPRVLGLSLFPRSGGAEELALEQALSKVSAPARAAFALRRLEGLPASAATALLQASGVREEQARQAVRTADTVARDTGCESGPVPVPDPCSLQARPTDLLRRRQHTRAATAAGSALALVAALLLTLPGWERADGSGPAAGAAARAALDPQELHRADPRAWRKAARLDFSVWPARGTAAGDESLLRRALAVWAEPGQDVAVSATPGTATGPPPGPPHLLYAGESDGTTVVIWHDGLRLVRYAEPAGGPGPAALDFARTDGADAAGSAAVVLSRTDGNVRYLTAPWVTEAAVTDLRDPAGTSTGLAVAEDGVTAPYGSPAGQEGCERYPVLELSGTGDPGTAAASPLLADLGELLPARLTYGPPDTGTQDVPPGEARRQWARTACHLPSLTGGGVRAVNVWAFAEQVLPEEQGVAHWVCARAETWRGGGGRATAQIQVPGQEPGAPGAVAAGSQDGPQCGPRDPRVLAGVLWKAPSDTWYLLAAGSEQVTAITSAGGAEGRAEGRTLALPAEENAEVELTAHLADGGELGVLR</sequence>
<organism evidence="2 3">
    <name type="scientific">Streptomyces sodiiphilus</name>
    <dbReference type="NCBI Taxonomy" id="226217"/>
    <lineage>
        <taxon>Bacteria</taxon>
        <taxon>Bacillati</taxon>
        <taxon>Actinomycetota</taxon>
        <taxon>Actinomycetes</taxon>
        <taxon>Kitasatosporales</taxon>
        <taxon>Streptomycetaceae</taxon>
        <taxon>Streptomyces</taxon>
    </lineage>
</organism>
<evidence type="ECO:0000313" key="2">
    <source>
        <dbReference type="EMBL" id="GAA1897427.1"/>
    </source>
</evidence>